<organism evidence="2">
    <name type="scientific">Weissella thailandensis fsh4-2</name>
    <dbReference type="NCBI Taxonomy" id="1056112"/>
    <lineage>
        <taxon>Bacteria</taxon>
        <taxon>Bacillati</taxon>
        <taxon>Bacillota</taxon>
        <taxon>Bacilli</taxon>
        <taxon>Lactobacillales</taxon>
        <taxon>Lactobacillaceae</taxon>
        <taxon>Weissella</taxon>
    </lineage>
</organism>
<reference evidence="2" key="1">
    <citation type="journal article" date="2011" name="J. Bacteriol.">
        <title>Genome Sequence of Weissella thailandensis fsh4-2.</title>
        <authorList>
            <person name="Benomar N."/>
            <person name="Abriouel H."/>
            <person name="Lee H."/>
            <person name="Cho G.S."/>
            <person name="Huch M."/>
            <person name="Pulido R.P."/>
            <person name="Holzapfel W.H."/>
            <person name="Galvez A."/>
            <person name="Franz C.M."/>
        </authorList>
    </citation>
    <scope>NUCLEOTIDE SEQUENCE</scope>
    <source>
        <strain evidence="2">Fsh4-2</strain>
    </source>
</reference>
<dbReference type="Pfam" id="PF10552">
    <property type="entry name" value="ORF6C"/>
    <property type="match status" value="1"/>
</dbReference>
<dbReference type="AlphaFoldDB" id="G0UF10"/>
<dbReference type="InterPro" id="IPR003497">
    <property type="entry name" value="BRO_N_domain"/>
</dbReference>
<dbReference type="InterPro" id="IPR018878">
    <property type="entry name" value="ORF6C_dom"/>
</dbReference>
<proteinExistence type="predicted"/>
<dbReference type="PROSITE" id="PS51750">
    <property type="entry name" value="BRO_N"/>
    <property type="match status" value="1"/>
</dbReference>
<dbReference type="EMBL" id="HE575147">
    <property type="protein sequence ID" value="CCC56319.1"/>
    <property type="molecule type" value="Genomic_DNA"/>
</dbReference>
<protein>
    <submittedName>
        <fullName evidence="2">Prophage antirepressor</fullName>
    </submittedName>
</protein>
<reference evidence="2" key="2">
    <citation type="submission" date="2011-07" db="EMBL/GenBank/DDBJ databases">
        <authorList>
            <person name="Franz C."/>
        </authorList>
    </citation>
    <scope>NUCLEOTIDE SEQUENCE</scope>
    <source>
        <strain evidence="2">Fsh4-2</strain>
    </source>
</reference>
<dbReference type="SMART" id="SM01040">
    <property type="entry name" value="Bro-N"/>
    <property type="match status" value="1"/>
</dbReference>
<gene>
    <name evidence="2" type="ORF">WT2_00314</name>
</gene>
<evidence type="ECO:0000313" key="2">
    <source>
        <dbReference type="EMBL" id="CCC56319.1"/>
    </source>
</evidence>
<name>G0UF10_9LACO</name>
<dbReference type="Pfam" id="PF02498">
    <property type="entry name" value="Bro-N"/>
    <property type="match status" value="1"/>
</dbReference>
<feature type="domain" description="Bro-N" evidence="1">
    <location>
        <begin position="2"/>
        <end position="102"/>
    </location>
</feature>
<accession>G0UF10</accession>
<sequence length="237" mass="26766">MENNVQVFDGLKVKEVNGQLMFDAETAAIGMGISFVAKSGNEVVRWGRVNKYLGKNSPQVEKGNFITESQLYKLAIKANNPVADKFQNWITEEVVPSIRKTGSYGQPKTPREVIKTLLLGNEEVNQRIDGLTGEVDNLKKSFGMPEELATQIKDKLNSTVRIHLGYPESSAYKDASIRGKAYSRAWGDLKRYFGVAKYRNIPAERFDEAMNYATQWLPDTNLRLQINEINNQTELEV</sequence>
<evidence type="ECO:0000259" key="1">
    <source>
        <dbReference type="PROSITE" id="PS51750"/>
    </source>
</evidence>